<evidence type="ECO:0000256" key="5">
    <source>
        <dbReference type="ARBA" id="ARBA00023136"/>
    </source>
</evidence>
<name>A0A444ML88_9SPHI</name>
<feature type="transmembrane region" description="Helical" evidence="6">
    <location>
        <begin position="79"/>
        <end position="107"/>
    </location>
</feature>
<keyword evidence="4 6" id="KW-1133">Transmembrane helix</keyword>
<gene>
    <name evidence="7" type="ORF">EPL05_14930</name>
</gene>
<proteinExistence type="predicted"/>
<dbReference type="InterPro" id="IPR050833">
    <property type="entry name" value="Poly_Biosynth_Transport"/>
</dbReference>
<evidence type="ECO:0000313" key="7">
    <source>
        <dbReference type="EMBL" id="RWY50054.1"/>
    </source>
</evidence>
<dbReference type="EMBL" id="SBIW01000007">
    <property type="protein sequence ID" value="RWY50054.1"/>
    <property type="molecule type" value="Genomic_DNA"/>
</dbReference>
<accession>A0A444ML88</accession>
<dbReference type="OrthoDB" id="629958at2"/>
<evidence type="ECO:0000256" key="6">
    <source>
        <dbReference type="SAM" id="Phobius"/>
    </source>
</evidence>
<evidence type="ECO:0000256" key="4">
    <source>
        <dbReference type="ARBA" id="ARBA00022989"/>
    </source>
</evidence>
<keyword evidence="2" id="KW-1003">Cell membrane</keyword>
<comment type="caution">
    <text evidence="7">The sequence shown here is derived from an EMBL/GenBank/DDBJ whole genome shotgun (WGS) entry which is preliminary data.</text>
</comment>
<dbReference type="GO" id="GO:0005886">
    <property type="term" value="C:plasma membrane"/>
    <property type="evidence" value="ECO:0007669"/>
    <property type="project" value="UniProtKB-SubCell"/>
</dbReference>
<dbReference type="PANTHER" id="PTHR30250:SF11">
    <property type="entry name" value="O-ANTIGEN TRANSPORTER-RELATED"/>
    <property type="match status" value="1"/>
</dbReference>
<sequence length="447" mass="50273">MSFFKKIVNKHTINLASSAAMPVIGLLVLSQLTRHFPTKTDFGNYVFFLQTFLLADMFRTGFLQTSLVKFYAGAPKERALNVAGSAWAVGFILTFGLAFIDLIIYFFVKSGNSDLEATLKWFGIIYICTLPSAIAGWILQAEERFDKMFIIQVINQGGFLILVLLIIFFKAINFETVLYCYLGTNIFTSLLCIVMGWSQVRAIRHKSLQSIKELLNFGKYGVGTSIGSTLLRSSDIYIIRGMFPPAFVGIYYIPQRLMEFFEIPMRSFVATALPELSTAAQHDNKPAVAHVMKKYGSLLTVLLIPIAVGGFFLGGVVIHILSGEKYEGSEAFNIFRIFLCYVIIMPMDRFFGITLDILNKPHLNMMKVFLMLTVNIIADFIGIAIFHNLYGVAIASLFTYYSGLIFGYIQLKKHLKFSLRDVLVVGFGEVKAMIQHVLHKQAKTKNI</sequence>
<feature type="transmembrane region" description="Helical" evidence="6">
    <location>
        <begin position="151"/>
        <end position="172"/>
    </location>
</feature>
<keyword evidence="5 6" id="KW-0472">Membrane</keyword>
<evidence type="ECO:0000256" key="2">
    <source>
        <dbReference type="ARBA" id="ARBA00022475"/>
    </source>
</evidence>
<evidence type="ECO:0000256" key="3">
    <source>
        <dbReference type="ARBA" id="ARBA00022692"/>
    </source>
</evidence>
<dbReference type="RefSeq" id="WP_128534784.1">
    <property type="nucleotide sequence ID" value="NZ_SBIW01000007.1"/>
</dbReference>
<feature type="transmembrane region" description="Helical" evidence="6">
    <location>
        <begin position="298"/>
        <end position="322"/>
    </location>
</feature>
<protein>
    <submittedName>
        <fullName evidence="7">Lipopolysaccharide biosynthesis protein</fullName>
    </submittedName>
</protein>
<dbReference type="AlphaFoldDB" id="A0A444ML88"/>
<feature type="transmembrane region" description="Helical" evidence="6">
    <location>
        <begin position="178"/>
        <end position="197"/>
    </location>
</feature>
<keyword evidence="3 6" id="KW-0812">Transmembrane</keyword>
<comment type="subcellular location">
    <subcellularLocation>
        <location evidence="1">Cell membrane</location>
        <topology evidence="1">Multi-pass membrane protein</topology>
    </subcellularLocation>
</comment>
<feature type="transmembrane region" description="Helical" evidence="6">
    <location>
        <begin position="119"/>
        <end position="139"/>
    </location>
</feature>
<dbReference type="Pfam" id="PF13440">
    <property type="entry name" value="Polysacc_synt_3"/>
    <property type="match status" value="1"/>
</dbReference>
<feature type="transmembrane region" description="Helical" evidence="6">
    <location>
        <begin position="334"/>
        <end position="356"/>
    </location>
</feature>
<feature type="transmembrane region" description="Helical" evidence="6">
    <location>
        <begin position="392"/>
        <end position="411"/>
    </location>
</feature>
<dbReference type="Proteomes" id="UP000286701">
    <property type="component" value="Unassembled WGS sequence"/>
</dbReference>
<reference evidence="7 8" key="1">
    <citation type="submission" date="2019-01" db="EMBL/GenBank/DDBJ databases">
        <title>Mucilaginibacter antarcticum sp. nov., isolated from antarctic soil.</title>
        <authorList>
            <person name="Yan Y.-Q."/>
            <person name="Du Z.-J."/>
        </authorList>
    </citation>
    <scope>NUCLEOTIDE SEQUENCE [LARGE SCALE GENOMIC DNA]</scope>
    <source>
        <strain evidence="7 8">F01003</strain>
    </source>
</reference>
<organism evidence="7 8">
    <name type="scientific">Mucilaginibacter gilvus</name>
    <dbReference type="NCBI Taxonomy" id="2305909"/>
    <lineage>
        <taxon>Bacteria</taxon>
        <taxon>Pseudomonadati</taxon>
        <taxon>Bacteroidota</taxon>
        <taxon>Sphingobacteriia</taxon>
        <taxon>Sphingobacteriales</taxon>
        <taxon>Sphingobacteriaceae</taxon>
        <taxon>Mucilaginibacter</taxon>
    </lineage>
</organism>
<feature type="transmembrane region" description="Helical" evidence="6">
    <location>
        <begin position="12"/>
        <end position="30"/>
    </location>
</feature>
<feature type="transmembrane region" description="Helical" evidence="6">
    <location>
        <begin position="368"/>
        <end position="386"/>
    </location>
</feature>
<keyword evidence="8" id="KW-1185">Reference proteome</keyword>
<evidence type="ECO:0000256" key="1">
    <source>
        <dbReference type="ARBA" id="ARBA00004651"/>
    </source>
</evidence>
<evidence type="ECO:0000313" key="8">
    <source>
        <dbReference type="Proteomes" id="UP000286701"/>
    </source>
</evidence>
<dbReference type="PANTHER" id="PTHR30250">
    <property type="entry name" value="PST FAMILY PREDICTED COLANIC ACID TRANSPORTER"/>
    <property type="match status" value="1"/>
</dbReference>